<dbReference type="InterPro" id="IPR044084">
    <property type="entry name" value="AvModA-like_subst-bd"/>
</dbReference>
<evidence type="ECO:0000256" key="3">
    <source>
        <dbReference type="ARBA" id="ARBA00022729"/>
    </source>
</evidence>
<dbReference type="PROSITE" id="PS51257">
    <property type="entry name" value="PROKAR_LIPOPROTEIN"/>
    <property type="match status" value="1"/>
</dbReference>
<keyword evidence="2" id="KW-0479">Metal-binding</keyword>
<gene>
    <name evidence="4" type="ORF">JOC86_000646</name>
</gene>
<organism evidence="4 5">
    <name type="scientific">Rossellomorea pakistanensis</name>
    <dbReference type="NCBI Taxonomy" id="992288"/>
    <lineage>
        <taxon>Bacteria</taxon>
        <taxon>Bacillati</taxon>
        <taxon>Bacillota</taxon>
        <taxon>Bacilli</taxon>
        <taxon>Bacillales</taxon>
        <taxon>Bacillaceae</taxon>
        <taxon>Rossellomorea</taxon>
    </lineage>
</organism>
<keyword evidence="5" id="KW-1185">Reference proteome</keyword>
<evidence type="ECO:0000256" key="1">
    <source>
        <dbReference type="ARBA" id="ARBA00009175"/>
    </source>
</evidence>
<dbReference type="Gene3D" id="3.40.190.10">
    <property type="entry name" value="Periplasmic binding protein-like II"/>
    <property type="match status" value="2"/>
</dbReference>
<dbReference type="InterPro" id="IPR050682">
    <property type="entry name" value="ModA/WtpA"/>
</dbReference>
<dbReference type="Proteomes" id="UP001646157">
    <property type="component" value="Unassembled WGS sequence"/>
</dbReference>
<reference evidence="4 5" key="1">
    <citation type="submission" date="2021-01" db="EMBL/GenBank/DDBJ databases">
        <title>Genomic Encyclopedia of Type Strains, Phase IV (KMG-IV): sequencing the most valuable type-strain genomes for metagenomic binning, comparative biology and taxonomic classification.</title>
        <authorList>
            <person name="Goeker M."/>
        </authorList>
    </citation>
    <scope>NUCLEOTIDE SEQUENCE [LARGE SCALE GENOMIC DNA]</scope>
    <source>
        <strain evidence="4 5">DSM 24834</strain>
    </source>
</reference>
<dbReference type="SUPFAM" id="SSF53850">
    <property type="entry name" value="Periplasmic binding protein-like II"/>
    <property type="match status" value="1"/>
</dbReference>
<protein>
    <submittedName>
        <fullName evidence="4">Molybdate transport system substrate-binding protein</fullName>
    </submittedName>
</protein>
<dbReference type="PANTHER" id="PTHR30632">
    <property type="entry name" value="MOLYBDATE-BINDING PERIPLASMIC PROTEIN"/>
    <property type="match status" value="1"/>
</dbReference>
<keyword evidence="3" id="KW-0732">Signal</keyword>
<name>A0ABS2N8G6_9BACI</name>
<proteinExistence type="inferred from homology"/>
<comment type="similarity">
    <text evidence="1">Belongs to the bacterial solute-binding protein ModA family.</text>
</comment>
<comment type="caution">
    <text evidence="4">The sequence shown here is derived from an EMBL/GenBank/DDBJ whole genome shotgun (WGS) entry which is preliminary data.</text>
</comment>
<dbReference type="EMBL" id="JAFBDZ010000001">
    <property type="protein sequence ID" value="MBM7584109.1"/>
    <property type="molecule type" value="Genomic_DNA"/>
</dbReference>
<dbReference type="NCBIfam" id="TIGR01256">
    <property type="entry name" value="modA"/>
    <property type="match status" value="1"/>
</dbReference>
<evidence type="ECO:0000313" key="5">
    <source>
        <dbReference type="Proteomes" id="UP001646157"/>
    </source>
</evidence>
<dbReference type="InterPro" id="IPR005950">
    <property type="entry name" value="ModA"/>
</dbReference>
<dbReference type="PIRSF" id="PIRSF004846">
    <property type="entry name" value="ModA"/>
    <property type="match status" value="1"/>
</dbReference>
<sequence length="251" mass="28254">MINRLTVLLMCIIFLTACQTEKPSKTLTVAAASSLNNAFNELGQVFEEKSNISVQFSYASSGQLTQQIKQGAPFDVFASAEIYYLEDLAKAGFVEQNTISTFGKGRLILYHPDHPNLIDDFNVLLDNDVHHIAIANPEFAPYGKAATEFLKEIKLYEQVQEKVVWGENIRQTYQYVKTGNASIGIVASSLITRKDHYSKIDSKFYNPIEQSIGVISSSPNKEEAREWINFLNSKQAQDILVKYRLALKEES</sequence>
<dbReference type="CDD" id="cd13539">
    <property type="entry name" value="PBP2_AvModA"/>
    <property type="match status" value="1"/>
</dbReference>
<dbReference type="PANTHER" id="PTHR30632:SF14">
    <property type="entry name" value="TUNGSTATE_MOLYBDATE_CHROMATE-BINDING PROTEIN MODA"/>
    <property type="match status" value="1"/>
</dbReference>
<dbReference type="Pfam" id="PF13531">
    <property type="entry name" value="SBP_bac_11"/>
    <property type="match status" value="1"/>
</dbReference>
<accession>A0ABS2N8G6</accession>
<evidence type="ECO:0000313" key="4">
    <source>
        <dbReference type="EMBL" id="MBM7584109.1"/>
    </source>
</evidence>
<evidence type="ECO:0000256" key="2">
    <source>
        <dbReference type="ARBA" id="ARBA00022723"/>
    </source>
</evidence>